<dbReference type="AlphaFoldDB" id="A0A6J7FJX7"/>
<dbReference type="GO" id="GO:0006310">
    <property type="term" value="P:DNA recombination"/>
    <property type="evidence" value="ECO:0007669"/>
    <property type="project" value="UniProtKB-KW"/>
</dbReference>
<evidence type="ECO:0000313" key="4">
    <source>
        <dbReference type="EMBL" id="CAB4957088.1"/>
    </source>
</evidence>
<dbReference type="Pfam" id="PF02646">
    <property type="entry name" value="RmuC"/>
    <property type="match status" value="1"/>
</dbReference>
<accession>A0A6J7FJX7</accession>
<dbReference type="EMBL" id="CAFBMJ010000012">
    <property type="protein sequence ID" value="CAB4894268.1"/>
    <property type="molecule type" value="Genomic_DNA"/>
</dbReference>
<dbReference type="PANTHER" id="PTHR30563:SF0">
    <property type="entry name" value="DNA RECOMBINATION PROTEIN RMUC"/>
    <property type="match status" value="1"/>
</dbReference>
<name>A0A6J7FJX7_9ZZZZ</name>
<organism evidence="3">
    <name type="scientific">freshwater metagenome</name>
    <dbReference type="NCBI Taxonomy" id="449393"/>
    <lineage>
        <taxon>unclassified sequences</taxon>
        <taxon>metagenomes</taxon>
        <taxon>ecological metagenomes</taxon>
    </lineage>
</organism>
<gene>
    <name evidence="3" type="ORF">UFOPK3573_00301</name>
    <name evidence="4" type="ORF">UFOPK3879_00336</name>
</gene>
<keyword evidence="1" id="KW-0175">Coiled coil</keyword>
<evidence type="ECO:0000256" key="1">
    <source>
        <dbReference type="ARBA" id="ARBA00023054"/>
    </source>
</evidence>
<keyword evidence="2" id="KW-0233">DNA recombination</keyword>
<dbReference type="PANTHER" id="PTHR30563">
    <property type="entry name" value="DNA RECOMBINATION PROTEIN RMUC"/>
    <property type="match status" value="1"/>
</dbReference>
<evidence type="ECO:0000256" key="2">
    <source>
        <dbReference type="ARBA" id="ARBA00023172"/>
    </source>
</evidence>
<reference evidence="3" key="1">
    <citation type="submission" date="2020-05" db="EMBL/GenBank/DDBJ databases">
        <authorList>
            <person name="Chiriac C."/>
            <person name="Salcher M."/>
            <person name="Ghai R."/>
            <person name="Kavagutti S V."/>
        </authorList>
    </citation>
    <scope>NUCLEOTIDE SEQUENCE</scope>
</reference>
<dbReference type="InterPro" id="IPR003798">
    <property type="entry name" value="DNA_recombination_RmuC"/>
</dbReference>
<dbReference type="EMBL" id="CAFBNR010000010">
    <property type="protein sequence ID" value="CAB4957088.1"/>
    <property type="molecule type" value="Genomic_DNA"/>
</dbReference>
<protein>
    <submittedName>
        <fullName evidence="3">Unannotated protein</fullName>
    </submittedName>
</protein>
<evidence type="ECO:0000313" key="3">
    <source>
        <dbReference type="EMBL" id="CAB4894268.1"/>
    </source>
</evidence>
<proteinExistence type="predicted"/>
<sequence>MNNILFLVIGLVVGSAAIYLSRRQSDLGRSTNPNNGQDIESAVANAVEAALADALNALDQRAQRDRQDSINLASDRVAQASGEQLGRRAEQIDASLKTVQDNIGARMQLMDDEIKRLREMNVERFGNVNEAVAALAQQTSNLNNVLSSSQARGQWGERMAEDLLHAAGLIEGINYEKQDTISGGGRPDYTFLMPPNRVLYMDVKFPMDSYTKCMTATDAASREIAKREFITAARARVTELQKRDYVVSTTQHSLDYVLLFVPNESITAFIHEADPTLIDWALERKVVLCSPLTLYSFLVVVRQATESFHTEETAAQIMQMMGKFRKQWENYVKSLEKVKKSFDNMQEELDDLTVGKRFKGLNRETKKIDDLRKQQNIAELPAGADESVDIDADSDADDE</sequence>